<dbReference type="GO" id="GO:0006145">
    <property type="term" value="P:purine nucleobase catabolic process"/>
    <property type="evidence" value="ECO:0007669"/>
    <property type="project" value="TreeGrafter"/>
</dbReference>
<dbReference type="GO" id="GO:0044205">
    <property type="term" value="P:'de novo' UMP biosynthetic process"/>
    <property type="evidence" value="ECO:0007669"/>
    <property type="project" value="UniProtKB-UniRule"/>
</dbReference>
<dbReference type="PANTHER" id="PTHR43668:SF2">
    <property type="entry name" value="ALLANTOINASE"/>
    <property type="match status" value="1"/>
</dbReference>
<dbReference type="GeneID" id="34221299"/>
<keyword evidence="4 6" id="KW-0378">Hydrolase</keyword>
<organism evidence="8 9">
    <name type="scientific">Terribacillus saccharophilus</name>
    <dbReference type="NCBI Taxonomy" id="361277"/>
    <lineage>
        <taxon>Bacteria</taxon>
        <taxon>Bacillati</taxon>
        <taxon>Bacillota</taxon>
        <taxon>Bacilli</taxon>
        <taxon>Bacillales</taxon>
        <taxon>Bacillaceae</taxon>
        <taxon>Terribacillus</taxon>
    </lineage>
</organism>
<evidence type="ECO:0000256" key="3">
    <source>
        <dbReference type="ARBA" id="ARBA00022723"/>
    </source>
</evidence>
<feature type="binding site" evidence="6">
    <location>
        <position position="303"/>
    </location>
    <ligand>
        <name>Zn(2+)</name>
        <dbReference type="ChEBI" id="CHEBI:29105"/>
        <label>1</label>
    </ligand>
</feature>
<keyword evidence="5 6" id="KW-0665">Pyrimidine biosynthesis</keyword>
<feature type="binding site" evidence="6">
    <location>
        <begin position="62"/>
        <end position="64"/>
    </location>
    <ligand>
        <name>substrate</name>
    </ligand>
</feature>
<feature type="binding site" evidence="6">
    <location>
        <position position="150"/>
    </location>
    <ligand>
        <name>Zn(2+)</name>
        <dbReference type="ChEBI" id="CHEBI:29105"/>
        <label>1</label>
    </ligand>
</feature>
<dbReference type="PANTHER" id="PTHR43668">
    <property type="entry name" value="ALLANTOINASE"/>
    <property type="match status" value="1"/>
</dbReference>
<feature type="binding site" evidence="6">
    <location>
        <position position="60"/>
    </location>
    <ligand>
        <name>Zn(2+)</name>
        <dbReference type="ChEBI" id="CHEBI:29105"/>
        <label>1</label>
    </ligand>
</feature>
<dbReference type="InterPro" id="IPR024403">
    <property type="entry name" value="DHOase_cat"/>
</dbReference>
<comment type="function">
    <text evidence="1 6">Catalyzes the reversible cyclization of carbamoyl aspartate to dihydroorotate.</text>
</comment>
<feature type="binding site" evidence="6">
    <location>
        <position position="177"/>
    </location>
    <ligand>
        <name>Zn(2+)</name>
        <dbReference type="ChEBI" id="CHEBI:29105"/>
        <label>2</label>
    </ligand>
</feature>
<feature type="active site" evidence="6">
    <location>
        <position position="303"/>
    </location>
</feature>
<accession>A0A075LJJ1</accession>
<comment type="cofactor">
    <cofactor evidence="6">
        <name>Zn(2+)</name>
        <dbReference type="ChEBI" id="CHEBI:29105"/>
    </cofactor>
    <text evidence="6">Binds 2 Zn(2+) ions per subunit.</text>
</comment>
<dbReference type="Gene3D" id="3.20.20.140">
    <property type="entry name" value="Metal-dependent hydrolases"/>
    <property type="match status" value="1"/>
</dbReference>
<dbReference type="InterPro" id="IPR050138">
    <property type="entry name" value="DHOase/Allantoinase_Hydrolase"/>
</dbReference>
<comment type="similarity">
    <text evidence="2 6">Belongs to the metallo-dependent hydrolases superfamily. DHOase family. Class I DHOase subfamily.</text>
</comment>
<dbReference type="GO" id="GO:0005737">
    <property type="term" value="C:cytoplasm"/>
    <property type="evidence" value="ECO:0007669"/>
    <property type="project" value="TreeGrafter"/>
</dbReference>
<dbReference type="InterPro" id="IPR011059">
    <property type="entry name" value="Metal-dep_hydrolase_composite"/>
</dbReference>
<evidence type="ECO:0000256" key="6">
    <source>
        <dbReference type="HAMAP-Rule" id="MF_00220"/>
    </source>
</evidence>
<proteinExistence type="inferred from homology"/>
<feature type="binding site" evidence="6">
    <location>
        <position position="150"/>
    </location>
    <ligand>
        <name>Zn(2+)</name>
        <dbReference type="ChEBI" id="CHEBI:29105"/>
        <label>2</label>
    </ligand>
</feature>
<feature type="binding site" evidence="6">
    <location>
        <position position="62"/>
    </location>
    <ligand>
        <name>Zn(2+)</name>
        <dbReference type="ChEBI" id="CHEBI:29105"/>
        <label>1</label>
    </ligand>
</feature>
<comment type="catalytic activity">
    <reaction evidence="6">
        <text>(S)-dihydroorotate + H2O = N-carbamoyl-L-aspartate + H(+)</text>
        <dbReference type="Rhea" id="RHEA:24296"/>
        <dbReference type="ChEBI" id="CHEBI:15377"/>
        <dbReference type="ChEBI" id="CHEBI:15378"/>
        <dbReference type="ChEBI" id="CHEBI:30864"/>
        <dbReference type="ChEBI" id="CHEBI:32814"/>
        <dbReference type="EC" id="3.5.2.3"/>
    </reaction>
</comment>
<evidence type="ECO:0000256" key="5">
    <source>
        <dbReference type="ARBA" id="ARBA00022975"/>
    </source>
</evidence>
<dbReference type="PROSITE" id="PS00483">
    <property type="entry name" value="DIHYDROOROTASE_2"/>
    <property type="match status" value="1"/>
</dbReference>
<feature type="binding site" evidence="6">
    <location>
        <begin position="321"/>
        <end position="322"/>
    </location>
    <ligand>
        <name>substrate</name>
    </ligand>
</feature>
<feature type="binding site" evidence="6">
    <location>
        <position position="94"/>
    </location>
    <ligand>
        <name>substrate</name>
    </ligand>
</feature>
<feature type="binding site" evidence="6">
    <location>
        <position position="230"/>
    </location>
    <ligand>
        <name>Zn(2+)</name>
        <dbReference type="ChEBI" id="CHEBI:29105"/>
        <label>2</label>
    </ligand>
</feature>
<protein>
    <recommendedName>
        <fullName evidence="6">Dihydroorotase</fullName>
        <shortName evidence="6">DHOase</shortName>
        <ecNumber evidence="6">3.5.2.3</ecNumber>
    </recommendedName>
</protein>
<evidence type="ECO:0000256" key="4">
    <source>
        <dbReference type="ARBA" id="ARBA00022801"/>
    </source>
</evidence>
<comment type="pathway">
    <text evidence="6">Pyrimidine metabolism; UMP biosynthesis via de novo pathway; (S)-dihydroorotate from bicarbonate: step 3/3.</text>
</comment>
<feature type="binding site" evidence="6">
    <location>
        <position position="276"/>
    </location>
    <ligand>
        <name>substrate</name>
    </ligand>
</feature>
<evidence type="ECO:0000313" key="9">
    <source>
        <dbReference type="Proteomes" id="UP000027980"/>
    </source>
</evidence>
<dbReference type="InterPro" id="IPR002195">
    <property type="entry name" value="Dihydroorotase_CS"/>
</dbReference>
<name>A0A075LJJ1_9BACI</name>
<dbReference type="GO" id="GO:0004151">
    <property type="term" value="F:dihydroorotase activity"/>
    <property type="evidence" value="ECO:0007669"/>
    <property type="project" value="UniProtKB-UniRule"/>
</dbReference>
<dbReference type="PROSITE" id="PS00482">
    <property type="entry name" value="DIHYDROOROTASE_1"/>
    <property type="match status" value="1"/>
</dbReference>
<dbReference type="Proteomes" id="UP000027980">
    <property type="component" value="Chromosome"/>
</dbReference>
<feature type="domain" description="Dihydroorotase catalytic" evidence="7">
    <location>
        <begin position="49"/>
        <end position="236"/>
    </location>
</feature>
<dbReference type="InterPro" id="IPR004722">
    <property type="entry name" value="DHOase"/>
</dbReference>
<dbReference type="SUPFAM" id="SSF51338">
    <property type="entry name" value="Composite domain of metallo-dependent hydrolases"/>
    <property type="match status" value="1"/>
</dbReference>
<evidence type="ECO:0000313" key="8">
    <source>
        <dbReference type="EMBL" id="AIF66306.1"/>
    </source>
</evidence>
<evidence type="ECO:0000259" key="7">
    <source>
        <dbReference type="Pfam" id="PF12890"/>
    </source>
</evidence>
<dbReference type="Pfam" id="PF12890">
    <property type="entry name" value="DHOase"/>
    <property type="match status" value="1"/>
</dbReference>
<dbReference type="HAMAP" id="MF_00220_B">
    <property type="entry name" value="PyrC_classI_B"/>
    <property type="match status" value="1"/>
</dbReference>
<evidence type="ECO:0000256" key="1">
    <source>
        <dbReference type="ARBA" id="ARBA00002368"/>
    </source>
</evidence>
<dbReference type="NCBIfam" id="TIGR00857">
    <property type="entry name" value="pyrC_multi"/>
    <property type="match status" value="1"/>
</dbReference>
<dbReference type="KEGG" id="tap:GZ22_06500"/>
<dbReference type="InterPro" id="IPR032466">
    <property type="entry name" value="Metal_Hydrolase"/>
</dbReference>
<dbReference type="RefSeq" id="WP_038560014.1">
    <property type="nucleotide sequence ID" value="NZ_CP008876.1"/>
</dbReference>
<dbReference type="UniPathway" id="UPA00070">
    <property type="reaction ID" value="UER00117"/>
</dbReference>
<dbReference type="GO" id="GO:0004038">
    <property type="term" value="F:allantoinase activity"/>
    <property type="evidence" value="ECO:0007669"/>
    <property type="project" value="TreeGrafter"/>
</dbReference>
<dbReference type="SUPFAM" id="SSF51556">
    <property type="entry name" value="Metallo-dependent hydrolases"/>
    <property type="match status" value="1"/>
</dbReference>
<dbReference type="HOGENOM" id="CLU_015572_1_0_9"/>
<dbReference type="Gene3D" id="2.30.40.10">
    <property type="entry name" value="Urease, subunit C, domain 1"/>
    <property type="match status" value="1"/>
</dbReference>
<gene>
    <name evidence="6" type="primary">pyrC</name>
    <name evidence="8" type="ORF">GZ22_06500</name>
</gene>
<dbReference type="EC" id="3.5.2.3" evidence="6"/>
<dbReference type="EMBL" id="CP008876">
    <property type="protein sequence ID" value="AIF66306.1"/>
    <property type="molecule type" value="Genomic_DNA"/>
</dbReference>
<feature type="binding site" evidence="6">
    <location>
        <position position="307"/>
    </location>
    <ligand>
        <name>substrate</name>
    </ligand>
</feature>
<dbReference type="CDD" id="cd01317">
    <property type="entry name" value="DHOase_IIa"/>
    <property type="match status" value="1"/>
</dbReference>
<dbReference type="NCBIfam" id="NF006837">
    <property type="entry name" value="PRK09357.1-2"/>
    <property type="match status" value="1"/>
</dbReference>
<dbReference type="AlphaFoldDB" id="A0A075LJJ1"/>
<evidence type="ECO:0000256" key="2">
    <source>
        <dbReference type="ARBA" id="ARBA00010286"/>
    </source>
</evidence>
<dbReference type="OrthoDB" id="9765462at2"/>
<dbReference type="GO" id="GO:0008270">
    <property type="term" value="F:zinc ion binding"/>
    <property type="evidence" value="ECO:0007669"/>
    <property type="project" value="UniProtKB-UniRule"/>
</dbReference>
<keyword evidence="3 6" id="KW-0479">Metal-binding</keyword>
<keyword evidence="6" id="KW-0862">Zinc</keyword>
<reference evidence="8 9" key="1">
    <citation type="submission" date="2014-07" db="EMBL/GenBank/DDBJ databases">
        <title>Complete genome sequence of a moderately halophilic bacterium Terribacillus aidingensis MP602, isolated from Cryptomeria fortunei in Tianmu mountain in China.</title>
        <authorList>
            <person name="Wang Y."/>
            <person name="Lu P."/>
            <person name="Zhang L."/>
        </authorList>
    </citation>
    <scope>NUCLEOTIDE SEQUENCE [LARGE SCALE GENOMIC DNA]</scope>
    <source>
        <strain evidence="8 9">MP602</strain>
    </source>
</reference>
<sequence length="426" mass="46421">MATILTNAKQLTADQKLEEVMVKIEDGIISDIANQIHITAEDHVEDLEGQLVTAGFVDVHVHLREPGAEKKETIETGTKAAARGGFTTVAAMPNLRPAPDCPETLQSIMARNEESGVIRVLQYAAITKQQLGREIVDMENMQEAFAFTDDGLGIQSAGMMLETMQRAARLGIPVVAHCEDDSLVPGGVMHEGTASERLGLPGINSVSESVHIARDILLAEAAGCHYHICHVSTKESVRVVRDAKRAGIRVTAEVTPHHLLLIDEDIKTDDGNFKMNPPLRSDADRQALIEGLLDGTIDMIATDHAPHTAEEKNVSMLDASFGIVGSETAFSLLYTHFVETDIFTLNQLIDWLTIKPSQAFSLPYGRFEIGAAADLAVLNLEAKGEVNPDQFQSKGTNTPFIGWRYKGEPTMTIFGGEIVYRKEAVK</sequence>